<comment type="caution">
    <text evidence="2">The sequence shown here is derived from an EMBL/GenBank/DDBJ whole genome shotgun (WGS) entry which is preliminary data.</text>
</comment>
<evidence type="ECO:0000313" key="2">
    <source>
        <dbReference type="EMBL" id="RDI43322.1"/>
    </source>
</evidence>
<feature type="region of interest" description="Disordered" evidence="1">
    <location>
        <begin position="67"/>
        <end position="91"/>
    </location>
</feature>
<gene>
    <name evidence="2" type="ORF">DFR68_12285</name>
</gene>
<evidence type="ECO:0000256" key="1">
    <source>
        <dbReference type="SAM" id="MobiDB-lite"/>
    </source>
</evidence>
<organism evidence="2 3">
    <name type="scientific">Nocardia mexicana</name>
    <dbReference type="NCBI Taxonomy" id="279262"/>
    <lineage>
        <taxon>Bacteria</taxon>
        <taxon>Bacillati</taxon>
        <taxon>Actinomycetota</taxon>
        <taxon>Actinomycetes</taxon>
        <taxon>Mycobacteriales</taxon>
        <taxon>Nocardiaceae</taxon>
        <taxon>Nocardia</taxon>
    </lineage>
</organism>
<name>A0A370GHR7_9NOCA</name>
<dbReference type="AlphaFoldDB" id="A0A370GHR7"/>
<dbReference type="STRING" id="1210089.GCA_001613165_06189"/>
<accession>A0A370GHR7</accession>
<protein>
    <submittedName>
        <fullName evidence="2">Uncharacterized protein</fullName>
    </submittedName>
</protein>
<feature type="compositionally biased region" description="Basic and acidic residues" evidence="1">
    <location>
        <begin position="67"/>
        <end position="81"/>
    </location>
</feature>
<sequence length="91" mass="10258">MWASGDRAPGAEERIRTVTRRMVQRQSEEVGVTDTKDTLPETIGDDAILWPDPSPLSMWWETVMRGRDVDATPPQRPHDDIPVTDPGVKHP</sequence>
<feature type="region of interest" description="Disordered" evidence="1">
    <location>
        <begin position="25"/>
        <end position="48"/>
    </location>
</feature>
<dbReference type="Proteomes" id="UP000255355">
    <property type="component" value="Unassembled WGS sequence"/>
</dbReference>
<dbReference type="EMBL" id="QQAZ01000022">
    <property type="protein sequence ID" value="RDI43322.1"/>
    <property type="molecule type" value="Genomic_DNA"/>
</dbReference>
<evidence type="ECO:0000313" key="3">
    <source>
        <dbReference type="Proteomes" id="UP000255355"/>
    </source>
</evidence>
<proteinExistence type="predicted"/>
<reference evidence="2 3" key="1">
    <citation type="submission" date="2018-07" db="EMBL/GenBank/DDBJ databases">
        <title>Genomic Encyclopedia of Type Strains, Phase IV (KMG-IV): sequencing the most valuable type-strain genomes for metagenomic binning, comparative biology and taxonomic classification.</title>
        <authorList>
            <person name="Goeker M."/>
        </authorList>
    </citation>
    <scope>NUCLEOTIDE SEQUENCE [LARGE SCALE GENOMIC DNA]</scope>
    <source>
        <strain evidence="2 3">DSM 44952</strain>
    </source>
</reference>
<keyword evidence="3" id="KW-1185">Reference proteome</keyword>